<sequence length="95" mass="9087">MSASPSAAAGRAALATTVAALVPLAVSGPSVPPPAVVAIPIQVVLASVTPAATAAVPSEGKALTAVKGLTIWIPMAAGEAVQAKAVMLPLTVVPD</sequence>
<gene>
    <name evidence="2" type="ORF">COT71_02270</name>
</gene>
<proteinExistence type="predicted"/>
<comment type="caution">
    <text evidence="2">The sequence shown here is derived from an EMBL/GenBank/DDBJ whole genome shotgun (WGS) entry which is preliminary data.</text>
</comment>
<keyword evidence="1" id="KW-0732">Signal</keyword>
<dbReference type="EMBL" id="PEZP01000027">
    <property type="protein sequence ID" value="PIT98166.1"/>
    <property type="molecule type" value="Genomic_DNA"/>
</dbReference>
<protein>
    <submittedName>
        <fullName evidence="2">Uncharacterized protein</fullName>
    </submittedName>
</protein>
<dbReference type="Proteomes" id="UP000230731">
    <property type="component" value="Unassembled WGS sequence"/>
</dbReference>
<evidence type="ECO:0000313" key="3">
    <source>
        <dbReference type="Proteomes" id="UP000230731"/>
    </source>
</evidence>
<name>A0A2M6WZG1_9BACT</name>
<organism evidence="2 3">
    <name type="scientific">Candidatus Andersenbacteria bacterium CG10_big_fil_rev_8_21_14_0_10_54_11</name>
    <dbReference type="NCBI Taxonomy" id="1974485"/>
    <lineage>
        <taxon>Bacteria</taxon>
        <taxon>Candidatus Anderseniibacteriota</taxon>
    </lineage>
</organism>
<feature type="chain" id="PRO_5014772997" evidence="1">
    <location>
        <begin position="21"/>
        <end position="95"/>
    </location>
</feature>
<feature type="signal peptide" evidence="1">
    <location>
        <begin position="1"/>
        <end position="20"/>
    </location>
</feature>
<dbReference type="AlphaFoldDB" id="A0A2M6WZG1"/>
<accession>A0A2M6WZG1</accession>
<evidence type="ECO:0000313" key="2">
    <source>
        <dbReference type="EMBL" id="PIT98166.1"/>
    </source>
</evidence>
<reference evidence="3" key="1">
    <citation type="submission" date="2017-09" db="EMBL/GenBank/DDBJ databases">
        <title>Depth-based differentiation of microbial function through sediment-hosted aquifers and enrichment of novel symbionts in the deep terrestrial subsurface.</title>
        <authorList>
            <person name="Probst A.J."/>
            <person name="Ladd B."/>
            <person name="Jarett J.K."/>
            <person name="Geller-Mcgrath D.E."/>
            <person name="Sieber C.M.K."/>
            <person name="Emerson J.B."/>
            <person name="Anantharaman K."/>
            <person name="Thomas B.C."/>
            <person name="Malmstrom R."/>
            <person name="Stieglmeier M."/>
            <person name="Klingl A."/>
            <person name="Woyke T."/>
            <person name="Ryan C.M."/>
            <person name="Banfield J.F."/>
        </authorList>
    </citation>
    <scope>NUCLEOTIDE SEQUENCE [LARGE SCALE GENOMIC DNA]</scope>
</reference>
<evidence type="ECO:0000256" key="1">
    <source>
        <dbReference type="SAM" id="SignalP"/>
    </source>
</evidence>